<dbReference type="SUPFAM" id="SSF53649">
    <property type="entry name" value="Alkaline phosphatase-like"/>
    <property type="match status" value="1"/>
</dbReference>
<sequence length="901" mass="97458">MTLDAVHPTTVRRKIEGWLTESEKEKDSRHVLALRARPLWQEEPLQQVGGTRVRIVACPTPLVARAAINDRAEDEKLVLLTELTDAELGDGLLAHVSLSQIRSVDRWDLVKQMFHVVNYDPTLADSAMGGGRWVADALARYAPPDGWPTPTGTFLTRDHALRCLAAQLLGIDRDRLDSAGLVQWTTDAPRVLQFSQLPPDVIDGISTYLTEITGSLAVPAMSAVRAGHGIEVIPLGLLAAALWPDQPSSAVGTEIAVARTRSEPYFGGTRLTGEQAKALRTASEAWVLREIDIDAEAPHAAQRMIANAEELAKKIDAVDLLRSSDLLPTAFTLRLRDFAAALRRAVKAKQLTRAALEDVHRELAAVERHRGAGNRRRVETARMAVRLLRWLATPDALPPRTLFDALLRQVREDGWVDRARLDVFAGDADLQVAEAYRLLHHTVNSKRARHDREFAELLAADTAIDAEPGELLRVEDLLVRIVDPILAHRRVLLLVLDGMSVAAATELAESITRSGVWLELTRGGRSRTGVLAALPTVTEVSRCSLLSGRMAVGQASIERKAFTARYPKGVLLHKGSLRAGAGNALDPEIVAALGDADTPIVAAVVNTIDDALSQGDPGTTVWSAENVSAVADLLAHAHDRVVILVSDHGHVVDRGPDAIDLPSPAKENRWRPVGSPVVEGEIAIRGPRVGLGDGHVVLPWREEVHYGTRRAGYHGGASSAEVVIPLLVLSAGEENAIPGWSGAPVASPSWWREERTGTVVLAARADGKISPESADDIPALFEVTPEVPAVQGNSTLPNRSPLAESLLSSETYRRRRGTRAPLPDDRVAALLDVLVARGGRATLETLAAQAGVPAHRIAGTVTALRKLLQVEGYPVVEMDPDGQTVKLDRDLLIEQFGLERL</sequence>
<dbReference type="AlphaFoldDB" id="A0A291RHR7"/>
<dbReference type="GeneID" id="88357954"/>
<feature type="domain" description="Alkaline phosphatase-like protein PglZ N-terminal" evidence="2">
    <location>
        <begin position="7"/>
        <end position="105"/>
    </location>
</feature>
<dbReference type="EMBL" id="CP023778">
    <property type="protein sequence ID" value="ATL66674.1"/>
    <property type="molecule type" value="Genomic_DNA"/>
</dbReference>
<evidence type="ECO:0000313" key="5">
    <source>
        <dbReference type="Proteomes" id="UP000221961"/>
    </source>
</evidence>
<evidence type="ECO:0000259" key="3">
    <source>
        <dbReference type="Pfam" id="PF25863"/>
    </source>
</evidence>
<evidence type="ECO:0000313" key="4">
    <source>
        <dbReference type="EMBL" id="ATL66674.1"/>
    </source>
</evidence>
<dbReference type="InterPro" id="IPR058881">
    <property type="entry name" value="PglZ_2nd"/>
</dbReference>
<dbReference type="RefSeq" id="WP_098693856.1">
    <property type="nucleotide sequence ID" value="NZ_CP023778.1"/>
</dbReference>
<dbReference type="KEGG" id="ntp:CRH09_11105"/>
<dbReference type="NCBIfam" id="NF033446">
    <property type="entry name" value="BREX_PglZ_2"/>
    <property type="match status" value="1"/>
</dbReference>
<dbReference type="InterPro" id="IPR058882">
    <property type="entry name" value="PglZ_C"/>
</dbReference>
<dbReference type="InterPro" id="IPR058880">
    <property type="entry name" value="PglZ_N"/>
</dbReference>
<evidence type="ECO:0000259" key="2">
    <source>
        <dbReference type="Pfam" id="PF25862"/>
    </source>
</evidence>
<feature type="domain" description="Alkaline phosphatase-like protein PglZ second" evidence="1">
    <location>
        <begin position="177"/>
        <end position="326"/>
    </location>
</feature>
<dbReference type="Pfam" id="PF25861">
    <property type="entry name" value="PglZ_2nd"/>
    <property type="match status" value="1"/>
</dbReference>
<protein>
    <submittedName>
        <fullName evidence="4">Alkaline phosphatase</fullName>
    </submittedName>
</protein>
<organism evidence="4 5">
    <name type="scientific">Nocardia terpenica</name>
    <dbReference type="NCBI Taxonomy" id="455432"/>
    <lineage>
        <taxon>Bacteria</taxon>
        <taxon>Bacillati</taxon>
        <taxon>Actinomycetota</taxon>
        <taxon>Actinomycetes</taxon>
        <taxon>Mycobacteriales</taxon>
        <taxon>Nocardiaceae</taxon>
        <taxon>Nocardia</taxon>
    </lineage>
</organism>
<dbReference type="Pfam" id="PF08665">
    <property type="entry name" value="PglZ"/>
    <property type="match status" value="1"/>
</dbReference>
<feature type="domain" description="Alkaline phosphatase-like protein PglZ C-terminal" evidence="3">
    <location>
        <begin position="801"/>
        <end position="897"/>
    </location>
</feature>
<dbReference type="Proteomes" id="UP000221961">
    <property type="component" value="Chromosome"/>
</dbReference>
<dbReference type="InterPro" id="IPR047992">
    <property type="entry name" value="BREX_PglZ"/>
</dbReference>
<accession>A0A291RHR7</accession>
<dbReference type="InterPro" id="IPR017850">
    <property type="entry name" value="Alkaline_phosphatase_core_sf"/>
</dbReference>
<evidence type="ECO:0000259" key="1">
    <source>
        <dbReference type="Pfam" id="PF25861"/>
    </source>
</evidence>
<dbReference type="Pfam" id="PF25863">
    <property type="entry name" value="PglZ_C"/>
    <property type="match status" value="1"/>
</dbReference>
<dbReference type="Pfam" id="PF25862">
    <property type="entry name" value="PglZ_1st"/>
    <property type="match status" value="1"/>
</dbReference>
<name>A0A291RHR7_9NOCA</name>
<reference evidence="4 5" key="1">
    <citation type="submission" date="2017-10" db="EMBL/GenBank/DDBJ databases">
        <title>Comparative genomics between pathogenic Norcardia.</title>
        <authorList>
            <person name="Zeng L."/>
        </authorList>
    </citation>
    <scope>NUCLEOTIDE SEQUENCE [LARGE SCALE GENOMIC DNA]</scope>
    <source>
        <strain evidence="4 5">NC_YFY_NT001</strain>
    </source>
</reference>
<gene>
    <name evidence="4" type="ORF">CRH09_11105</name>
</gene>
<proteinExistence type="predicted"/>